<dbReference type="PANTHER" id="PTHR32085:SF3">
    <property type="entry name" value="PROTEIN CSF1"/>
    <property type="match status" value="1"/>
</dbReference>
<feature type="compositionally biased region" description="Basic and acidic residues" evidence="1">
    <location>
        <begin position="1745"/>
        <end position="1757"/>
    </location>
</feature>
<feature type="region of interest" description="Disordered" evidence="1">
    <location>
        <begin position="1154"/>
        <end position="1222"/>
    </location>
</feature>
<sequence>MLDSILLVVCICIVVGVVAYLFYFNRLIGFLLGLFCKLAFWNSGESSIWVSIGSIHFSILAGRISFKDLRYHSANQTILVVKGQISWRYWIRAPAEEDDLSHARVIGEGAELKPNTPLSCRVNVSLRGLEWFIYNRTAAYDNIISAMESSAAHSPEQDPARPSGEGRASVRKIFSRGSAAPDSSILGPPGSLISSLYRKAPTFLKRASSWIHAQLPNLDPRDLLPVGLEASTAAITCGNPSTPNLLVVEFSKASGTYGIVPARSKHDLYKQVLNLTFRDASICYVDNNNYQGNMSEEGRKVRNSIRRGQSPLLRRLSYLSFPIFQKLWRHLKLWRVAADPFSRPIKPIFPHPAAAWNRRKAAKSAEDATPVGADFSTLEYAKESKILECPRLELLYYADVVGIVPVVPEATAALDPQDIGNGDLPPEWGIDLALNGGSLRYGPWADRQRVHLQQTFMPSAFTDTTPNPHLKTGDVRVWTNFKVFLELREGVVLQVPFREASKNWMWDGKVEVPNRPRIREAASIHVKTGDTSTISYLMPMVANAKGYEPTLEVHLDTVSVTTSLNDIRLLQAESCRVRGELPSPLCWKDARQWTFAITFRHPTIYLLRDHVNMLTDLGRDWSAGPPSGYHRFIPMLYAIELDLQGYEINTYVNDQNIIDKPLIREENALLTLRGTRLMNTAKIPLTKFRPVSTAVAFFMDAPDIAVSLSLPRWNTHNLYPGPHRSDIGRVGRLRLDGSYRYYAEVHPEYVDQLVLDFTARDIVYKACGWTMRHFMILRDNYFGTFTHFSTLIEYLQKHRAGRPVGDPIDLQYRAGTSNSIHVQLGFDLDYGVMVVPAGLPGYEVYNLNEAYNLDNIDIGASLVLVLPTLQLQLRTHQYYMEMSLDIDTIFGHVQEHLSERLVLHPTARISGNEDLVLDGLHINANRLFGPQPHTSTYVCIWEIQLLSVKGILSTLKARILQAAGSAFGFGFSDPLNAPAAEFAIPSDPDVTFLKISLGSANIVWIAPDAAVDISLPSGMRFESNDAAGKSYAKVTSVRVPSMTAKTLLASPSLPNVWYEAAEFAADAYLDIYSAPTGWREKATVQTAFIAAQDSLTRRIAFLYDPEANAGPGRHSLFDTDMYLPSIRVPKWVPSPANARSPQPHTKPYGLEQSRVLAETESEDEEGSQVVNLDVKLANSHPPRRVKNSDEGESMSSGDESDNDDLTDFESDSEDTASIDHARSTWSPLRECAKWAARYWAPALRRPSLWKGSPYTLERRNPVSRFRTPVTKTEPIESPFMRSIVKEDVLDAYDVTVFRFNNKLGIRIQVTPLLLSALKALTMELSTNRLSPELRIDAVVASHVKSLSSPMPSTPSCMAFDARVQTIELDFTQPYAELHRTPSESRGNSPDLGHHLSTIGLRVVGLSAKGERVSTSDSLGGFALHSALDTLCFHLRGFPKPNVPVEGQDREPLLKLKRSSLSIARKNVSASLGQTQIELNHALPELAASSMLSILQFIQRVSIIFKESSTSMRRLSEDFLFDIIHSSRGKPIMDSLSTFQPSYLIQSGRPRQIRTDLAFKYIVHLRLCLHHLESSQRQSLHHTSQEYHSTLTLEQIKSEVEEQLLQAGMDFEADAFPLQAVFPDTFPDTSSPSTEAGDGGSSATVRIEFLQFGILLNHDATSFRTEFRGRELVLSGSTRRAQWMQSSSPTKNTMAWSSHDNVGATIRQIVISVSFGDVYFMLYPQILPFVQNSIRAAKAFQASHLEGQDRSDNVDERLSTGSTPHQLPMSVDVVLTSKSFRVKAAAEKLIIDYAASGVLYTSTTVTDPLTVTSTNQSLSFSQLKLQACSTMESTKLRESSVLALLTLQNGGLSTLFKAMPHSASSLKVVFKLGGAHLNVPRSAMRLYRFAEEWKADYFPSFDATMRAMLSELRGKRQNGGEQPVRHEETMFMTMHSEVTSLRVSLQVMRGTWLSWEICRTLAYFTSPEPRKNAQSFGLQIGSQNFTVQSRSKGDSMSDIQVKFDLPTFTLTGHHDGKRIHSLALVEFFHFTIKPSHWDTLLTVQQKFGNDFNDLLVLIEETRGRKDSKPSPLKPTSSWKYDIFVRVQGFRIGLEDRASTLFLECEDITGGISDDEAGYKRQLKLFDLALSLAPQSAVVNSKSSFDRDRRSAFVIIDSQVIMHTTKQRKHLEIMIAKIHAVMQPSSIGELGDFVDHLQAEVVIRQEQRANELAEFREKTRSVIRTFDMKIGETQRSSDFAWWDEYNIDLAVGNVGIAFPLAVNQDLQLPRSGSIDSTAVRAFLFSTKSVVFGAEHGESGQVMVKDFSFQFVPSFRQSVGSDFSGPSHSTRNRLIYPEMTAKLKVERLMDSRRIRIGADVDGFILDVDSSMPDYVFSLINVYREGKERVSKLASTMPRLPTEVDAPTHPRSVLTSDQYDTILTSNLLASMVFASGKVRMYSKLRRPDVPRTKSASSILDGHESQNMEHGADIFNLPVVSVWCEYRATPAAAKTRQSNHSSQASILLFKSTIHSSQNSLRPTLLPFLTEFIDRIETHLRRSSSKGSHVQISPLHELHGVTHSTPVEKPNAVTDTVSSMQISLSLRIDQSRLELTCQPDVNVVGGLHWDSGGFVVNISPGARQVTFTGSVGGLTAGLKHGFLSEDCAKLDARNLAFTMTFAKVDLESGKSTASISVVLDTEFSGAVRFSRLQDVLCFKAVWLDRIPLLTVQESTAPSTMSRSPSDISVPEPPKEELVTAVLIRLRSVKLNLDFGQSITSTKLTLKNTLVRTKVSDLSAELSFSVASFAVVATGNLSGLIRVPDFRFETTRRNESASRHDKNGVMLYLSMTSGPLDIELDSEYHKLLLYRADSFEVMIFDDWSKITGTLPSTEQQVDLQFTVTGTDVLAVMNVGTIPKLVTYANKFRANLEAQREGASRESQAFRTAFSSEPDNPLSAVANAMLNTAKNRMKEAESGLTCVVVQRLSLKLKFLHLVVFPRSMRDVELARFIASDVHAHLDRTVESDLSPANRELQLSFSSMSISRMGQLNYSLVTREKTSNCKEWLASLLKGASEATIFGLPSMNMWMLSEEITERNVRTLVYDFSSTFTAKNGSKDPEDIYITLNMSLYSWLTVLRKTFAREMDQVQASADTRNTTNGAAPSMSSFQRKRATADIAGQSNHLELPELSTGASKTAPPLSHSRSHSVSTPSASSRPDDLSLSSPNPAASLNGGTSSSLTARAIPEEGAARSSDENKRASIVYKPRSRHIERLTMRQLGEATPDVMHPFFMKKAGFSLEDSLPQYVHEYATLPTEEIMKVLLRLYSRQLKVNQSAPPK</sequence>
<dbReference type="EMBL" id="OZ037947">
    <property type="protein sequence ID" value="CAL1706933.1"/>
    <property type="molecule type" value="Genomic_DNA"/>
</dbReference>
<dbReference type="InterPro" id="IPR048636">
    <property type="entry name" value="Csf1_N"/>
</dbReference>
<feature type="compositionally biased region" description="Polar residues" evidence="1">
    <location>
        <begin position="3124"/>
        <end position="3141"/>
    </location>
</feature>
<gene>
    <name evidence="4" type="ORF">GFSPODELE1_LOCUS6123</name>
</gene>
<feature type="compositionally biased region" description="Low complexity" evidence="1">
    <location>
        <begin position="3171"/>
        <end position="3205"/>
    </location>
</feature>
<feature type="region of interest" description="Disordered" evidence="1">
    <location>
        <begin position="3163"/>
        <end position="3213"/>
    </location>
</feature>
<protein>
    <recommendedName>
        <fullName evidence="3">Csf1 N-terminal domain-containing protein</fullName>
    </recommendedName>
</protein>
<feature type="region of interest" description="Disordered" evidence="1">
    <location>
        <begin position="3124"/>
        <end position="3147"/>
    </location>
</feature>
<evidence type="ECO:0000256" key="1">
    <source>
        <dbReference type="SAM" id="MobiDB-lite"/>
    </source>
</evidence>
<name>A0ABP1DIR7_9APHY</name>
<keyword evidence="2" id="KW-0472">Membrane</keyword>
<dbReference type="Proteomes" id="UP001497453">
    <property type="component" value="Chromosome 4"/>
</dbReference>
<evidence type="ECO:0000256" key="2">
    <source>
        <dbReference type="SAM" id="Phobius"/>
    </source>
</evidence>
<evidence type="ECO:0000313" key="5">
    <source>
        <dbReference type="Proteomes" id="UP001497453"/>
    </source>
</evidence>
<dbReference type="PANTHER" id="PTHR32085">
    <property type="entry name" value="PROTEIN CSF1"/>
    <property type="match status" value="1"/>
</dbReference>
<keyword evidence="2" id="KW-0812">Transmembrane</keyword>
<dbReference type="InterPro" id="IPR029636">
    <property type="entry name" value="Csf1"/>
</dbReference>
<evidence type="ECO:0000313" key="4">
    <source>
        <dbReference type="EMBL" id="CAL1706933.1"/>
    </source>
</evidence>
<evidence type="ECO:0000259" key="3">
    <source>
        <dbReference type="Pfam" id="PF21678"/>
    </source>
</evidence>
<proteinExistence type="predicted"/>
<feature type="compositionally biased region" description="Acidic residues" evidence="1">
    <location>
        <begin position="1198"/>
        <end position="1216"/>
    </location>
</feature>
<feature type="transmembrane region" description="Helical" evidence="2">
    <location>
        <begin position="6"/>
        <end position="36"/>
    </location>
</feature>
<organism evidence="4 5">
    <name type="scientific">Somion occarium</name>
    <dbReference type="NCBI Taxonomy" id="3059160"/>
    <lineage>
        <taxon>Eukaryota</taxon>
        <taxon>Fungi</taxon>
        <taxon>Dikarya</taxon>
        <taxon>Basidiomycota</taxon>
        <taxon>Agaricomycotina</taxon>
        <taxon>Agaricomycetes</taxon>
        <taxon>Polyporales</taxon>
        <taxon>Cerrenaceae</taxon>
        <taxon>Somion</taxon>
    </lineage>
</organism>
<reference evidence="5" key="1">
    <citation type="submission" date="2024-04" db="EMBL/GenBank/DDBJ databases">
        <authorList>
            <person name="Shaw F."/>
            <person name="Minotto A."/>
        </authorList>
    </citation>
    <scope>NUCLEOTIDE SEQUENCE [LARGE SCALE GENOMIC DNA]</scope>
</reference>
<keyword evidence="5" id="KW-1185">Reference proteome</keyword>
<feature type="domain" description="Csf1 N-terminal" evidence="3">
    <location>
        <begin position="18"/>
        <end position="807"/>
    </location>
</feature>
<feature type="region of interest" description="Disordered" evidence="1">
    <location>
        <begin position="1744"/>
        <end position="1764"/>
    </location>
</feature>
<keyword evidence="2" id="KW-1133">Transmembrane helix</keyword>
<accession>A0ABP1DIR7</accession>
<dbReference type="Pfam" id="PF21678">
    <property type="entry name" value="Csf1_N"/>
    <property type="match status" value="1"/>
</dbReference>